<dbReference type="NCBIfam" id="TIGR00792">
    <property type="entry name" value="gph"/>
    <property type="match status" value="1"/>
</dbReference>
<dbReference type="GO" id="GO:0015293">
    <property type="term" value="F:symporter activity"/>
    <property type="evidence" value="ECO:0007669"/>
    <property type="project" value="InterPro"/>
</dbReference>
<dbReference type="PATRIC" id="fig|1125712.3.peg.189"/>
<dbReference type="Proteomes" id="UP000016638">
    <property type="component" value="Unassembled WGS sequence"/>
</dbReference>
<dbReference type="Gene3D" id="1.20.1250.20">
    <property type="entry name" value="MFS general substrate transporter like domains"/>
    <property type="match status" value="2"/>
</dbReference>
<dbReference type="STRING" id="1125712.HMPREF1316_1136"/>
<keyword evidence="1" id="KW-0472">Membrane</keyword>
<dbReference type="eggNOG" id="COG2211">
    <property type="taxonomic scope" value="Bacteria"/>
</dbReference>
<protein>
    <submittedName>
        <fullName evidence="2">Transporter, major facilitator family protein</fullName>
    </submittedName>
</protein>
<gene>
    <name evidence="2" type="ORF">HMPREF1316_1136</name>
</gene>
<accession>U2VDF4</accession>
<dbReference type="PANTHER" id="PTHR11328">
    <property type="entry name" value="MAJOR FACILITATOR SUPERFAMILY DOMAIN-CONTAINING PROTEIN"/>
    <property type="match status" value="1"/>
</dbReference>
<dbReference type="PANTHER" id="PTHR11328:SF24">
    <property type="entry name" value="MAJOR FACILITATOR SUPERFAMILY (MFS) PROFILE DOMAIN-CONTAINING PROTEIN"/>
    <property type="match status" value="1"/>
</dbReference>
<dbReference type="RefSeq" id="WP_021724940.1">
    <property type="nucleotide sequence ID" value="NZ_AWEZ01000006.1"/>
</dbReference>
<dbReference type="EMBL" id="AWEZ01000006">
    <property type="protein sequence ID" value="ERL10616.1"/>
    <property type="molecule type" value="Genomic_DNA"/>
</dbReference>
<feature type="transmembrane region" description="Helical" evidence="1">
    <location>
        <begin position="276"/>
        <end position="297"/>
    </location>
</feature>
<feature type="transmembrane region" description="Helical" evidence="1">
    <location>
        <begin position="333"/>
        <end position="356"/>
    </location>
</feature>
<organism evidence="2 3">
    <name type="scientific">Olsenella profusa F0195</name>
    <dbReference type="NCBI Taxonomy" id="1125712"/>
    <lineage>
        <taxon>Bacteria</taxon>
        <taxon>Bacillati</taxon>
        <taxon>Actinomycetota</taxon>
        <taxon>Coriobacteriia</taxon>
        <taxon>Coriobacteriales</taxon>
        <taxon>Atopobiaceae</taxon>
        <taxon>Olsenella</taxon>
    </lineage>
</organism>
<dbReference type="GO" id="GO:0006814">
    <property type="term" value="P:sodium ion transport"/>
    <property type="evidence" value="ECO:0007669"/>
    <property type="project" value="InterPro"/>
</dbReference>
<dbReference type="GO" id="GO:0005886">
    <property type="term" value="C:plasma membrane"/>
    <property type="evidence" value="ECO:0007669"/>
    <property type="project" value="TreeGrafter"/>
</dbReference>
<feature type="transmembrane region" description="Helical" evidence="1">
    <location>
        <begin position="39"/>
        <end position="63"/>
    </location>
</feature>
<comment type="caution">
    <text evidence="2">The sequence shown here is derived from an EMBL/GenBank/DDBJ whole genome shotgun (WGS) entry which is preliminary data.</text>
</comment>
<evidence type="ECO:0000313" key="2">
    <source>
        <dbReference type="EMBL" id="ERL10616.1"/>
    </source>
</evidence>
<dbReference type="InterPro" id="IPR039672">
    <property type="entry name" value="MFS_2"/>
</dbReference>
<dbReference type="SUPFAM" id="SSF103473">
    <property type="entry name" value="MFS general substrate transporter"/>
    <property type="match status" value="1"/>
</dbReference>
<dbReference type="InterPro" id="IPR001927">
    <property type="entry name" value="Na/Gal_symport"/>
</dbReference>
<dbReference type="CDD" id="cd17332">
    <property type="entry name" value="MFS_MelB_like"/>
    <property type="match status" value="1"/>
</dbReference>
<feature type="transmembrane region" description="Helical" evidence="1">
    <location>
        <begin position="115"/>
        <end position="138"/>
    </location>
</feature>
<keyword evidence="3" id="KW-1185">Reference proteome</keyword>
<keyword evidence="1" id="KW-1133">Transmembrane helix</keyword>
<name>U2VDF4_9ACTN</name>
<feature type="transmembrane region" description="Helical" evidence="1">
    <location>
        <begin position="12"/>
        <end position="33"/>
    </location>
</feature>
<dbReference type="GO" id="GO:0008643">
    <property type="term" value="P:carbohydrate transport"/>
    <property type="evidence" value="ECO:0007669"/>
    <property type="project" value="InterPro"/>
</dbReference>
<feature type="transmembrane region" description="Helical" evidence="1">
    <location>
        <begin position="385"/>
        <end position="404"/>
    </location>
</feature>
<proteinExistence type="predicted"/>
<dbReference type="InterPro" id="IPR036259">
    <property type="entry name" value="MFS_trans_sf"/>
</dbReference>
<dbReference type="Pfam" id="PF13347">
    <property type="entry name" value="MFS_2"/>
    <property type="match status" value="1"/>
</dbReference>
<keyword evidence="1" id="KW-0812">Transmembrane</keyword>
<evidence type="ECO:0000256" key="1">
    <source>
        <dbReference type="SAM" id="Phobius"/>
    </source>
</evidence>
<feature type="transmembrane region" description="Helical" evidence="1">
    <location>
        <begin position="191"/>
        <end position="212"/>
    </location>
</feature>
<feature type="transmembrane region" description="Helical" evidence="1">
    <location>
        <begin position="309"/>
        <end position="327"/>
    </location>
</feature>
<evidence type="ECO:0000313" key="3">
    <source>
        <dbReference type="Proteomes" id="UP000016638"/>
    </source>
</evidence>
<feature type="transmembrane region" description="Helical" evidence="1">
    <location>
        <begin position="84"/>
        <end position="103"/>
    </location>
</feature>
<feature type="transmembrane region" description="Helical" evidence="1">
    <location>
        <begin position="416"/>
        <end position="439"/>
    </location>
</feature>
<feature type="transmembrane region" description="Helical" evidence="1">
    <location>
        <begin position="243"/>
        <end position="270"/>
    </location>
</feature>
<sequence length="470" mass="51088">MEADGIKKHMATRAAVICYGFGDLASQFVWTFVGSYLTIYYTDVVGIAPFAVSVIMLAARAWDALNDPMMGAIAERTRSRWGRFRPYIAFGCPFLAIFSILTFTNPFGGSTTAGVIWAAVIYTVAGMCYTLVNIPYGAMAAVMSEDADQRNKINTSRNVGMNIGMTIVNAVSPILLLHFSAQGSSTADAQGYLVVAIVYAIISIPLFLIVFFTARENVQPLKATMTRKFSFKETVKNLVTNRYLMIISAVMLVQMTAFMGRIAVCAFWVIYDLGSFTMIALIMTLPTLLGVVGSLFVPACAKRLGKRNVLMGSMLIQAIGLLVMFLAPYDNMAMVIAGDVIFGIFNVGFPMSLSMVADSVDYMEDKTGVRTDGTAYATYGLATKIGNAIGGAFGVTIMSVFGYVPNVAQTSFAQMGINFTVNLVPAILFILAALLCLLWKMTDADADAIRTRLRKRHEEEQRSLEAATAE</sequence>
<dbReference type="AlphaFoldDB" id="U2VDF4"/>
<feature type="transmembrane region" description="Helical" evidence="1">
    <location>
        <begin position="159"/>
        <end position="179"/>
    </location>
</feature>
<reference evidence="2 3" key="1">
    <citation type="submission" date="2013-08" db="EMBL/GenBank/DDBJ databases">
        <authorList>
            <person name="Durkin A.S."/>
            <person name="Haft D.R."/>
            <person name="McCorrison J."/>
            <person name="Torralba M."/>
            <person name="Gillis M."/>
            <person name="Haft D.H."/>
            <person name="Methe B."/>
            <person name="Sutton G."/>
            <person name="Nelson K.E."/>
        </authorList>
    </citation>
    <scope>NUCLEOTIDE SEQUENCE [LARGE SCALE GENOMIC DNA]</scope>
    <source>
        <strain evidence="2 3">F0195</strain>
    </source>
</reference>